<evidence type="ECO:0000313" key="7">
    <source>
        <dbReference type="Proteomes" id="UP000814243"/>
    </source>
</evidence>
<proteinExistence type="inferred from homology"/>
<reference evidence="6" key="1">
    <citation type="journal article" date="2021" name="G3 (Bethesda)">
        <title>Genome and transcriptome analysis of the beet armyworm Spodoptera exigua reveals targets for pest control. .</title>
        <authorList>
            <person name="Simon S."/>
            <person name="Breeschoten T."/>
            <person name="Jansen H.J."/>
            <person name="Dirks R.P."/>
            <person name="Schranz M.E."/>
            <person name="Ros V.I.D."/>
        </authorList>
    </citation>
    <scope>NUCLEOTIDE SEQUENCE</scope>
    <source>
        <strain evidence="6">TB_SE_WUR_2020</strain>
    </source>
</reference>
<dbReference type="CDD" id="cd00340">
    <property type="entry name" value="GSH_Peroxidase"/>
    <property type="match status" value="1"/>
</dbReference>
<comment type="similarity">
    <text evidence="1 5">Belongs to the glutathione peroxidase family.</text>
</comment>
<evidence type="ECO:0000256" key="1">
    <source>
        <dbReference type="ARBA" id="ARBA00006926"/>
    </source>
</evidence>
<dbReference type="PANTHER" id="PTHR11592:SF134">
    <property type="entry name" value="PHOSPHOLIPID HYDROPEROXIDE GLUTATHIONE PEROXIDASE"/>
    <property type="match status" value="1"/>
</dbReference>
<accession>A0A922SB74</accession>
<dbReference type="EMBL" id="JACEFF010000782">
    <property type="protein sequence ID" value="KAH9631025.1"/>
    <property type="molecule type" value="Genomic_DNA"/>
</dbReference>
<sequence>MDQIINNPYYTRAKTLHEFTVKDIKGDLVKLDKYNGNVCIYVNVATNSPFTDTHYKQFNDLMDKFADTKGLRILAFPCNQFGMEEPGTPESISAHAEAHNVKFDIFAKIDVNGETACDVWKFMKAQVPGGAHGRMIKNNYTKFIVTKQGVPMERYGPEVQPIELEKVLCCYW</sequence>
<dbReference type="PANTHER" id="PTHR11592">
    <property type="entry name" value="GLUTATHIONE PEROXIDASE"/>
    <property type="match status" value="1"/>
</dbReference>
<gene>
    <name evidence="6" type="ORF">HF086_015010</name>
</gene>
<dbReference type="PROSITE" id="PS00763">
    <property type="entry name" value="GLUTATHIONE_PEROXID_2"/>
    <property type="match status" value="1"/>
</dbReference>
<evidence type="ECO:0000256" key="2">
    <source>
        <dbReference type="ARBA" id="ARBA00022559"/>
    </source>
</evidence>
<dbReference type="PROSITE" id="PS51355">
    <property type="entry name" value="GLUTATHIONE_PEROXID_3"/>
    <property type="match status" value="1"/>
</dbReference>
<evidence type="ECO:0000256" key="3">
    <source>
        <dbReference type="ARBA" id="ARBA00022933"/>
    </source>
</evidence>
<dbReference type="GO" id="GO:0004601">
    <property type="term" value="F:peroxidase activity"/>
    <property type="evidence" value="ECO:0007669"/>
    <property type="project" value="UniProtKB-KW"/>
</dbReference>
<dbReference type="PIRSF" id="PIRSF000303">
    <property type="entry name" value="Glutathion_perox"/>
    <property type="match status" value="1"/>
</dbReference>
<evidence type="ECO:0000256" key="5">
    <source>
        <dbReference type="RuleBase" id="RU000499"/>
    </source>
</evidence>
<dbReference type="InterPro" id="IPR036249">
    <property type="entry name" value="Thioredoxin-like_sf"/>
</dbReference>
<keyword evidence="4 5" id="KW-0560">Oxidoreductase</keyword>
<dbReference type="InterPro" id="IPR000889">
    <property type="entry name" value="Glutathione_peroxidase"/>
</dbReference>
<evidence type="ECO:0000256" key="4">
    <source>
        <dbReference type="ARBA" id="ARBA00023002"/>
    </source>
</evidence>
<dbReference type="InterPro" id="IPR029760">
    <property type="entry name" value="GPX_CS"/>
</dbReference>
<name>A0A922SB74_SPOEX</name>
<comment type="caution">
    <text evidence="6">The sequence shown here is derived from an EMBL/GenBank/DDBJ whole genome shotgun (WGS) entry which is preliminary data.</text>
</comment>
<dbReference type="Proteomes" id="UP000814243">
    <property type="component" value="Unassembled WGS sequence"/>
</dbReference>
<dbReference type="Pfam" id="PF00255">
    <property type="entry name" value="GSHPx"/>
    <property type="match status" value="1"/>
</dbReference>
<protein>
    <recommendedName>
        <fullName evidence="5">Glutathione peroxidase</fullName>
    </recommendedName>
</protein>
<dbReference type="AlphaFoldDB" id="A0A922SB74"/>
<dbReference type="SUPFAM" id="SSF52833">
    <property type="entry name" value="Thioredoxin-like"/>
    <property type="match status" value="1"/>
</dbReference>
<keyword evidence="2 5" id="KW-0575">Peroxidase</keyword>
<dbReference type="PRINTS" id="PR01011">
    <property type="entry name" value="GLUTPROXDASE"/>
</dbReference>
<keyword evidence="3" id="KW-0712">Selenocysteine</keyword>
<dbReference type="GO" id="GO:0006979">
    <property type="term" value="P:response to oxidative stress"/>
    <property type="evidence" value="ECO:0007669"/>
    <property type="project" value="InterPro"/>
</dbReference>
<evidence type="ECO:0000313" key="6">
    <source>
        <dbReference type="EMBL" id="KAH9631025.1"/>
    </source>
</evidence>
<organism evidence="6 7">
    <name type="scientific">Spodoptera exigua</name>
    <name type="common">Beet armyworm</name>
    <name type="synonym">Noctua fulgens</name>
    <dbReference type="NCBI Taxonomy" id="7107"/>
    <lineage>
        <taxon>Eukaryota</taxon>
        <taxon>Metazoa</taxon>
        <taxon>Ecdysozoa</taxon>
        <taxon>Arthropoda</taxon>
        <taxon>Hexapoda</taxon>
        <taxon>Insecta</taxon>
        <taxon>Pterygota</taxon>
        <taxon>Neoptera</taxon>
        <taxon>Endopterygota</taxon>
        <taxon>Lepidoptera</taxon>
        <taxon>Glossata</taxon>
        <taxon>Ditrysia</taxon>
        <taxon>Noctuoidea</taxon>
        <taxon>Noctuidae</taxon>
        <taxon>Amphipyrinae</taxon>
        <taxon>Spodoptera</taxon>
    </lineage>
</organism>
<dbReference type="Gene3D" id="3.40.30.10">
    <property type="entry name" value="Glutaredoxin"/>
    <property type="match status" value="1"/>
</dbReference>